<keyword evidence="2" id="KW-0472">Membrane</keyword>
<keyword evidence="2" id="KW-0812">Transmembrane</keyword>
<organism evidence="3 4">
    <name type="scientific">Streptomyces abyssalis</name>
    <dbReference type="NCBI Taxonomy" id="933944"/>
    <lineage>
        <taxon>Bacteria</taxon>
        <taxon>Bacillati</taxon>
        <taxon>Actinomycetota</taxon>
        <taxon>Actinomycetes</taxon>
        <taxon>Kitasatosporales</taxon>
        <taxon>Streptomycetaceae</taxon>
        <taxon>Streptomyces</taxon>
    </lineage>
</organism>
<feature type="transmembrane region" description="Helical" evidence="2">
    <location>
        <begin position="20"/>
        <end position="41"/>
    </location>
</feature>
<comment type="caution">
    <text evidence="3">The sequence shown here is derived from an EMBL/GenBank/DDBJ whole genome shotgun (WGS) entry which is preliminary data.</text>
</comment>
<dbReference type="EMBL" id="LJGT01000040">
    <property type="protein sequence ID" value="OEU87730.1"/>
    <property type="molecule type" value="Genomic_DNA"/>
</dbReference>
<sequence length="257" mass="27123">MPPGEIPVGLQQKNSAGRKVLCVLLSVVGGLALLGGGGLVANTLSNANQVITNRSGYGPVMWRNERADKLFPKSLGGSKSEPQASATDPKHAAWNRVGIAQKTGCADGLSGDLADEVRKRGCKAVLRSTYVDPTGNFVATVALIVRAEGDDEDESLRRFFDSGKHGVKAFAVDGTIAADWKDQNRNGSGGVQETGLYLPYDIAVTAGSVDGRKSGRLPAEWHNSNGKWDATPWREAAKALADTVSLHLDQLLGDVTS</sequence>
<evidence type="ECO:0000256" key="1">
    <source>
        <dbReference type="SAM" id="MobiDB-lite"/>
    </source>
</evidence>
<evidence type="ECO:0000313" key="3">
    <source>
        <dbReference type="EMBL" id="OEU87730.1"/>
    </source>
</evidence>
<feature type="region of interest" description="Disordered" evidence="1">
    <location>
        <begin position="71"/>
        <end position="90"/>
    </location>
</feature>
<dbReference type="RefSeq" id="WP_070013570.1">
    <property type="nucleotide sequence ID" value="NZ_LJGS01000044.1"/>
</dbReference>
<dbReference type="OrthoDB" id="3386555at2"/>
<dbReference type="AlphaFoldDB" id="A0A1E7JJA7"/>
<dbReference type="STRING" id="933944.AN215_15405"/>
<reference evidence="3 4" key="1">
    <citation type="journal article" date="2016" name="Front. Microbiol.">
        <title>Comparative Genomics Analysis of Streptomyces Species Reveals Their Adaptation to the Marine Environment and Their Diversity at the Genomic Level.</title>
        <authorList>
            <person name="Tian X."/>
            <person name="Zhang Z."/>
            <person name="Yang T."/>
            <person name="Chen M."/>
            <person name="Li J."/>
            <person name="Chen F."/>
            <person name="Yang J."/>
            <person name="Li W."/>
            <person name="Zhang B."/>
            <person name="Zhang Z."/>
            <person name="Wu J."/>
            <person name="Zhang C."/>
            <person name="Long L."/>
            <person name="Xiao J."/>
        </authorList>
    </citation>
    <scope>NUCLEOTIDE SEQUENCE [LARGE SCALE GENOMIC DNA]</scope>
    <source>
        <strain evidence="3 4">SCSIO 10390</strain>
    </source>
</reference>
<name>A0A1E7JJA7_9ACTN</name>
<accession>A0A1E7JJA7</accession>
<keyword evidence="4" id="KW-1185">Reference proteome</keyword>
<protein>
    <submittedName>
        <fullName evidence="3">Uncharacterized protein</fullName>
    </submittedName>
</protein>
<dbReference type="Proteomes" id="UP000176087">
    <property type="component" value="Unassembled WGS sequence"/>
</dbReference>
<proteinExistence type="predicted"/>
<evidence type="ECO:0000256" key="2">
    <source>
        <dbReference type="SAM" id="Phobius"/>
    </source>
</evidence>
<evidence type="ECO:0000313" key="4">
    <source>
        <dbReference type="Proteomes" id="UP000176087"/>
    </source>
</evidence>
<keyword evidence="2" id="KW-1133">Transmembrane helix</keyword>
<gene>
    <name evidence="3" type="ORF">AN215_15405</name>
</gene>